<name>A0AAU7JC97_9HYPH</name>
<reference evidence="2" key="1">
    <citation type="submission" date="2024-05" db="EMBL/GenBank/DDBJ databases">
        <authorList>
            <person name="Kim S."/>
            <person name="Heo J."/>
            <person name="Choi H."/>
            <person name="Choi Y."/>
            <person name="Kwon S.-W."/>
            <person name="Kim Y."/>
        </authorList>
    </citation>
    <scope>NUCLEOTIDE SEQUENCE</scope>
    <source>
        <strain evidence="2">KACC 23698</strain>
    </source>
</reference>
<dbReference type="AlphaFoldDB" id="A0AAU7JC97"/>
<proteinExistence type="predicted"/>
<protein>
    <recommendedName>
        <fullName evidence="3">Class I SAM-dependent methyltransferase</fullName>
    </recommendedName>
</protein>
<accession>A0AAU7JC97</accession>
<feature type="region of interest" description="Disordered" evidence="1">
    <location>
        <begin position="254"/>
        <end position="275"/>
    </location>
</feature>
<dbReference type="EMBL" id="CP157484">
    <property type="protein sequence ID" value="XBO37996.1"/>
    <property type="molecule type" value="Genomic_DNA"/>
</dbReference>
<sequence>MLLELLLHLVTPVPRSLRRMGLLHESIALWSRGARRRRDWRPHEAHCHDVVRQAVAAVAHRRKAVVLGSGLVRDVPFSDLVETFDEVILVDAVHLPFVRARMALHPKVRLLTRDLTGLADWLAGKTQDRADPLADLVGDAAVDFVVSANVLSQLPLAVETFLERNPARAASLPPDIADRTIADHLADLARFPGAVCLLTDVEMREENRRGEVVERLDLMRGHDLPSPLASWDWTVAPFGEIERDKRYVHRVHGSWRSGEPAPAGGRHVQAPGGAS</sequence>
<evidence type="ECO:0008006" key="3">
    <source>
        <dbReference type="Google" id="ProtNLM"/>
    </source>
</evidence>
<organism evidence="2">
    <name type="scientific">Alsobacter sp. KACC 23698</name>
    <dbReference type="NCBI Taxonomy" id="3149229"/>
    <lineage>
        <taxon>Bacteria</taxon>
        <taxon>Pseudomonadati</taxon>
        <taxon>Pseudomonadota</taxon>
        <taxon>Alphaproteobacteria</taxon>
        <taxon>Hyphomicrobiales</taxon>
        <taxon>Alsobacteraceae</taxon>
        <taxon>Alsobacter</taxon>
    </lineage>
</organism>
<gene>
    <name evidence="2" type="ORF">ABEG18_20085</name>
</gene>
<evidence type="ECO:0000313" key="2">
    <source>
        <dbReference type="EMBL" id="XBO37996.1"/>
    </source>
</evidence>
<evidence type="ECO:0000256" key="1">
    <source>
        <dbReference type="SAM" id="MobiDB-lite"/>
    </source>
</evidence>
<dbReference type="RefSeq" id="WP_406854822.1">
    <property type="nucleotide sequence ID" value="NZ_CP157484.1"/>
</dbReference>